<evidence type="ECO:0000256" key="1">
    <source>
        <dbReference type="SAM" id="MobiDB-lite"/>
    </source>
</evidence>
<dbReference type="Proteomes" id="UP001365405">
    <property type="component" value="Unassembled WGS sequence"/>
</dbReference>
<gene>
    <name evidence="3" type="ORF">AACH10_19185</name>
</gene>
<evidence type="ECO:0000313" key="4">
    <source>
        <dbReference type="Proteomes" id="UP001365405"/>
    </source>
</evidence>
<dbReference type="EMBL" id="JBBUTH010000009">
    <property type="protein sequence ID" value="MEK8052385.1"/>
    <property type="molecule type" value="Genomic_DNA"/>
</dbReference>
<name>A0ABU9CMK3_9BURK</name>
<feature type="transmembrane region" description="Helical" evidence="2">
    <location>
        <begin position="120"/>
        <end position="140"/>
    </location>
</feature>
<feature type="transmembrane region" description="Helical" evidence="2">
    <location>
        <begin position="70"/>
        <end position="90"/>
    </location>
</feature>
<keyword evidence="4" id="KW-1185">Reference proteome</keyword>
<keyword evidence="2" id="KW-0812">Transmembrane</keyword>
<keyword evidence="2" id="KW-1133">Transmembrane helix</keyword>
<dbReference type="RefSeq" id="WP_341412095.1">
    <property type="nucleotide sequence ID" value="NZ_JBBUTH010000009.1"/>
</dbReference>
<comment type="caution">
    <text evidence="3">The sequence shown here is derived from an EMBL/GenBank/DDBJ whole genome shotgun (WGS) entry which is preliminary data.</text>
</comment>
<evidence type="ECO:0000256" key="2">
    <source>
        <dbReference type="SAM" id="Phobius"/>
    </source>
</evidence>
<proteinExistence type="predicted"/>
<accession>A0ABU9CMK3</accession>
<reference evidence="3 4" key="1">
    <citation type="submission" date="2024-04" db="EMBL/GenBank/DDBJ databases">
        <title>Novel species of the genus Ideonella isolated from streams.</title>
        <authorList>
            <person name="Lu H."/>
        </authorList>
    </citation>
    <scope>NUCLEOTIDE SEQUENCE [LARGE SCALE GENOMIC DNA]</scope>
    <source>
        <strain evidence="3 4">DXS22W</strain>
    </source>
</reference>
<keyword evidence="2" id="KW-0472">Membrane</keyword>
<sequence length="154" mass="16331">MPAVTDAPSPPAAAGATPPAAPFPPATPHDAQPGPRVQALRAASVLLLLALIVLDLAWELWLAPTGQKTLVIKVLPLLLPLAGLLKHRLYTYRWLSLMLWLYVTEGLVRANGGEAGWGPALAWGQVVLCTLLFTTCGLYVRARLKAGKVLNAGT</sequence>
<dbReference type="Pfam" id="PF09842">
    <property type="entry name" value="DUF2069"/>
    <property type="match status" value="1"/>
</dbReference>
<dbReference type="InterPro" id="IPR018643">
    <property type="entry name" value="DUF2069_membrane"/>
</dbReference>
<protein>
    <submittedName>
        <fullName evidence="3">DUF2069 domain-containing protein</fullName>
    </submittedName>
</protein>
<feature type="transmembrane region" description="Helical" evidence="2">
    <location>
        <begin position="39"/>
        <end position="58"/>
    </location>
</feature>
<evidence type="ECO:0000313" key="3">
    <source>
        <dbReference type="EMBL" id="MEK8052385.1"/>
    </source>
</evidence>
<feature type="region of interest" description="Disordered" evidence="1">
    <location>
        <begin position="1"/>
        <end position="34"/>
    </location>
</feature>
<organism evidence="3 4">
    <name type="scientific">Pseudaquabacterium inlustre</name>
    <dbReference type="NCBI Taxonomy" id="2984192"/>
    <lineage>
        <taxon>Bacteria</taxon>
        <taxon>Pseudomonadati</taxon>
        <taxon>Pseudomonadota</taxon>
        <taxon>Betaproteobacteria</taxon>
        <taxon>Burkholderiales</taxon>
        <taxon>Sphaerotilaceae</taxon>
        <taxon>Pseudaquabacterium</taxon>
    </lineage>
</organism>